<dbReference type="GO" id="GO:0042956">
    <property type="term" value="P:maltodextrin transmembrane transport"/>
    <property type="evidence" value="ECO:0007669"/>
    <property type="project" value="TreeGrafter"/>
</dbReference>
<evidence type="ECO:0000256" key="2">
    <source>
        <dbReference type="ARBA" id="ARBA00022448"/>
    </source>
</evidence>
<dbReference type="GO" id="GO:0015768">
    <property type="term" value="P:maltose transport"/>
    <property type="evidence" value="ECO:0007669"/>
    <property type="project" value="TreeGrafter"/>
</dbReference>
<reference evidence="4" key="2">
    <citation type="submission" date="2020-01" db="EMBL/GenBank/DDBJ databases">
        <authorList>
            <person name="Hornung B."/>
        </authorList>
    </citation>
    <scope>NUCLEOTIDE SEQUENCE</scope>
    <source>
        <strain evidence="4">PacBioINE</strain>
    </source>
</reference>
<name>A0A8S0WVL6_9FIRM</name>
<dbReference type="PANTHER" id="PTHR30061">
    <property type="entry name" value="MALTOSE-BINDING PERIPLASMIC PROTEIN"/>
    <property type="match status" value="1"/>
</dbReference>
<evidence type="ECO:0000256" key="1">
    <source>
        <dbReference type="ARBA" id="ARBA00008520"/>
    </source>
</evidence>
<dbReference type="SUPFAM" id="SSF53850">
    <property type="entry name" value="Periplasmic binding protein-like II"/>
    <property type="match status" value="1"/>
</dbReference>
<dbReference type="KEGG" id="aacx:DEACI_0318"/>
<dbReference type="Gene3D" id="3.40.190.10">
    <property type="entry name" value="Periplasmic binding protein-like II"/>
    <property type="match status" value="1"/>
</dbReference>
<comment type="similarity">
    <text evidence="1">Belongs to the bacterial solute-binding protein 1 family.</text>
</comment>
<reference evidence="5" key="1">
    <citation type="submission" date="2014-11" db="EMBL/GenBank/DDBJ databases">
        <authorList>
            <person name="Hornung B.V."/>
        </authorList>
    </citation>
    <scope>NUCLEOTIDE SEQUENCE</scope>
    <source>
        <strain evidence="5">INE</strain>
    </source>
</reference>
<evidence type="ECO:0000313" key="5">
    <source>
        <dbReference type="EMBL" id="CEJ06243.1"/>
    </source>
</evidence>
<dbReference type="PROSITE" id="PS51257">
    <property type="entry name" value="PROKAR_LIPOPROTEIN"/>
    <property type="match status" value="1"/>
</dbReference>
<dbReference type="GO" id="GO:1901982">
    <property type="term" value="F:maltose binding"/>
    <property type="evidence" value="ECO:0007669"/>
    <property type="project" value="TreeGrafter"/>
</dbReference>
<protein>
    <submittedName>
        <fullName evidence="4">Bacterial extracellular solute-binding protein</fullName>
    </submittedName>
    <submittedName>
        <fullName evidence="5">Carbohydrate ABC transporter substrate-binding protein, CUT1</fullName>
    </submittedName>
</protein>
<dbReference type="PANTHER" id="PTHR30061:SF50">
    <property type="entry name" value="MALTOSE_MALTODEXTRIN-BINDING PERIPLASMIC PROTEIN"/>
    <property type="match status" value="1"/>
</dbReference>
<dbReference type="RefSeq" id="WP_240983469.1">
    <property type="nucleotide sequence ID" value="NZ_CDGJ01000019.1"/>
</dbReference>
<evidence type="ECO:0000256" key="3">
    <source>
        <dbReference type="ARBA" id="ARBA00022729"/>
    </source>
</evidence>
<keyword evidence="6" id="KW-1185">Reference proteome</keyword>
<dbReference type="Proteomes" id="UP001071230">
    <property type="component" value="Unassembled WGS sequence"/>
</dbReference>
<dbReference type="AlphaFoldDB" id="A0A8S0WVL6"/>
<keyword evidence="3" id="KW-0732">Signal</keyword>
<dbReference type="Proteomes" id="UP000836597">
    <property type="component" value="Chromosome"/>
</dbReference>
<dbReference type="EMBL" id="CDGJ01000019">
    <property type="protein sequence ID" value="CEJ06243.1"/>
    <property type="molecule type" value="Genomic_DNA"/>
</dbReference>
<organism evidence="4">
    <name type="scientific">Acididesulfobacillus acetoxydans</name>
    <dbReference type="NCBI Taxonomy" id="1561005"/>
    <lineage>
        <taxon>Bacteria</taxon>
        <taxon>Bacillati</taxon>
        <taxon>Bacillota</taxon>
        <taxon>Clostridia</taxon>
        <taxon>Eubacteriales</taxon>
        <taxon>Peptococcaceae</taxon>
        <taxon>Acididesulfobacillus</taxon>
    </lineage>
</organism>
<proteinExistence type="inferred from homology"/>
<dbReference type="EMBL" id="LR746496">
    <property type="protein sequence ID" value="CAA7599691.1"/>
    <property type="molecule type" value="Genomic_DNA"/>
</dbReference>
<evidence type="ECO:0000313" key="4">
    <source>
        <dbReference type="EMBL" id="CAA7599691.1"/>
    </source>
</evidence>
<gene>
    <name evidence="4" type="ORF">DEACI_0318</name>
    <name evidence="5" type="ORF">DEACI_0691</name>
</gene>
<sequence>MTKQNHRRRAIGWSARLLIIFSLTLVLATGCFRAPQRGQPGGEAPAVVTVWHTLRGAEKAALKSQVQRIMQENPAIIIKLKYVPEQSFVTMSFEAEAGGEGPEVFLAPREILWQLYAKGELTPVVQYLSDAYPAELAQFRFYNRLYAQPWLTDVPLLFYRTDSAAAPASLTDLFAKGGLAATILDTESLAPWWTAQGGGVWTHNAPQLNSAADLAFLQQLLAWRGAGQLRVDPNALTLFADKQVPYLLGWAGQAPSLTALKIPWQALSLTALSAGKGRVLPGTTLGIANSAVKTTGAMVQPVRVVEDALLKPEVEAAVAQAGQLLPASGAYYLSGAGRQGIGPPVSQSLQDIWPLAGDAPERKLLPAEDAAWAQAASGALSPQDALNRAQTEAVKAVGNAGG</sequence>
<accession>A0A8S0WVL6</accession>
<evidence type="ECO:0000313" key="6">
    <source>
        <dbReference type="Proteomes" id="UP001071230"/>
    </source>
</evidence>
<keyword evidence="2" id="KW-0813">Transport</keyword>
<dbReference type="GO" id="GO:0055052">
    <property type="term" value="C:ATP-binding cassette (ABC) transporter complex, substrate-binding subunit-containing"/>
    <property type="evidence" value="ECO:0007669"/>
    <property type="project" value="TreeGrafter"/>
</dbReference>